<keyword evidence="1" id="KW-0472">Membrane</keyword>
<keyword evidence="4" id="KW-1185">Reference proteome</keyword>
<dbReference type="GO" id="GO:0016787">
    <property type="term" value="F:hydrolase activity"/>
    <property type="evidence" value="ECO:0007669"/>
    <property type="project" value="UniProtKB-KW"/>
</dbReference>
<gene>
    <name evidence="3" type="ORF">X474_04650</name>
</gene>
<evidence type="ECO:0000313" key="3">
    <source>
        <dbReference type="EMBL" id="KIX15072.1"/>
    </source>
</evidence>
<dbReference type="PANTHER" id="PTHR33525">
    <property type="match status" value="1"/>
</dbReference>
<dbReference type="PANTHER" id="PTHR33525:SF3">
    <property type="entry name" value="RIBONUCLEASE Y"/>
    <property type="match status" value="1"/>
</dbReference>
<comment type="caution">
    <text evidence="3">The sequence shown here is derived from an EMBL/GenBank/DDBJ whole genome shotgun (WGS) entry which is preliminary data.</text>
</comment>
<dbReference type="SUPFAM" id="SSF109604">
    <property type="entry name" value="HD-domain/PDEase-like"/>
    <property type="match status" value="1"/>
</dbReference>
<feature type="domain" description="HDOD" evidence="2">
    <location>
        <begin position="11"/>
        <end position="207"/>
    </location>
</feature>
<evidence type="ECO:0000256" key="1">
    <source>
        <dbReference type="SAM" id="Phobius"/>
    </source>
</evidence>
<dbReference type="Pfam" id="PF08668">
    <property type="entry name" value="HDOD"/>
    <property type="match status" value="1"/>
</dbReference>
<accession>A0A0D2GJZ8</accession>
<dbReference type="InParanoid" id="A0A0D2GJZ8"/>
<dbReference type="CDD" id="cd00077">
    <property type="entry name" value="HDc"/>
    <property type="match status" value="1"/>
</dbReference>
<dbReference type="EMBL" id="AZAC01000004">
    <property type="protein sequence ID" value="KIX15072.1"/>
    <property type="molecule type" value="Genomic_DNA"/>
</dbReference>
<evidence type="ECO:0000313" key="4">
    <source>
        <dbReference type="Proteomes" id="UP000032233"/>
    </source>
</evidence>
<reference evidence="3 4" key="1">
    <citation type="submission" date="2013-11" db="EMBL/GenBank/DDBJ databases">
        <title>Metagenomic analysis of a methanogenic consortium involved in long chain n-alkane degradation.</title>
        <authorList>
            <person name="Davidova I.A."/>
            <person name="Callaghan A.V."/>
            <person name="Wawrik B."/>
            <person name="Pruitt S."/>
            <person name="Marks C."/>
            <person name="Duncan K.E."/>
            <person name="Suflita J.M."/>
        </authorList>
    </citation>
    <scope>NUCLEOTIDE SEQUENCE [LARGE SCALE GENOMIC DNA]</scope>
    <source>
        <strain evidence="3 4">SPR</strain>
    </source>
</reference>
<dbReference type="InterPro" id="IPR013976">
    <property type="entry name" value="HDOD"/>
</dbReference>
<dbReference type="SMART" id="SM00471">
    <property type="entry name" value="HDc"/>
    <property type="match status" value="1"/>
</dbReference>
<proteinExistence type="predicted"/>
<dbReference type="AlphaFoldDB" id="A0A0D2GJZ8"/>
<evidence type="ECO:0000259" key="2">
    <source>
        <dbReference type="PROSITE" id="PS51833"/>
    </source>
</evidence>
<keyword evidence="1" id="KW-1133">Transmembrane helix</keyword>
<dbReference type="Proteomes" id="UP000032233">
    <property type="component" value="Unassembled WGS sequence"/>
</dbReference>
<feature type="transmembrane region" description="Helical" evidence="1">
    <location>
        <begin position="216"/>
        <end position="240"/>
    </location>
</feature>
<keyword evidence="3" id="KW-0378">Hydrolase</keyword>
<organism evidence="3 4">
    <name type="scientific">Dethiosulfatarculus sandiegensis</name>
    <dbReference type="NCBI Taxonomy" id="1429043"/>
    <lineage>
        <taxon>Bacteria</taxon>
        <taxon>Pseudomonadati</taxon>
        <taxon>Thermodesulfobacteriota</taxon>
        <taxon>Desulfarculia</taxon>
        <taxon>Desulfarculales</taxon>
        <taxon>Desulfarculaceae</taxon>
        <taxon>Dethiosulfatarculus</taxon>
    </lineage>
</organism>
<dbReference type="PROSITE" id="PS51833">
    <property type="entry name" value="HDOD"/>
    <property type="match status" value="1"/>
</dbReference>
<dbReference type="Gene3D" id="1.10.3210.10">
    <property type="entry name" value="Hypothetical protein af1432"/>
    <property type="match status" value="1"/>
</dbReference>
<protein>
    <submittedName>
        <fullName evidence="3">Phosphohydrolase</fullName>
    </submittedName>
</protein>
<sequence length="280" mass="31093">MKRILKQVDHLPGVPAVLQQVLSLVNDPEFSFEELVEVVRVDPGITAHVLKVCNSPYYGLTRKVSSLQQAMTYLGVNKVVDIILTSEVVSYYKNDQTGYRLKGGELWRHSVAVALLAQEMGKQYGYKDLSTLFTAGLLHDVGKLILSEFVEEEFKEILRLVKEEGMSFPEAERKVLGVDHALLGAKVVRSWNFPEPIIRAIAYHHDFSQTNKDRKLVALVNLANLVVLSMGIGGGAQGLAVRMPQALMDELGLKARDLDDHLLAVKDIGEKAEELLSMAN</sequence>
<dbReference type="STRING" id="1429043.X474_04650"/>
<dbReference type="InterPro" id="IPR052340">
    <property type="entry name" value="RNase_Y/CdgJ"/>
</dbReference>
<dbReference type="InterPro" id="IPR006675">
    <property type="entry name" value="HDIG_dom"/>
</dbReference>
<dbReference type="NCBIfam" id="TIGR00277">
    <property type="entry name" value="HDIG"/>
    <property type="match status" value="1"/>
</dbReference>
<name>A0A0D2GJZ8_9BACT</name>
<dbReference type="InterPro" id="IPR003607">
    <property type="entry name" value="HD/PDEase_dom"/>
</dbReference>
<keyword evidence="1" id="KW-0812">Transmembrane</keyword>